<feature type="compositionally biased region" description="Low complexity" evidence="1">
    <location>
        <begin position="33"/>
        <end position="54"/>
    </location>
</feature>
<evidence type="ECO:0000313" key="3">
    <source>
        <dbReference type="Proteomes" id="UP000186136"/>
    </source>
</evidence>
<reference evidence="2 3" key="1">
    <citation type="submission" date="2016-08" db="EMBL/GenBank/DDBJ databases">
        <title>Whole genome shotgun sequence of Pichia membranifaciens KS47-1.</title>
        <authorList>
            <person name="Konishi M."/>
            <person name="Ishida M."/>
            <person name="Arakawa T."/>
            <person name="Kato Y."/>
            <person name="Horiuchi J."/>
        </authorList>
    </citation>
    <scope>NUCLEOTIDE SEQUENCE [LARGE SCALE GENOMIC DNA]</scope>
    <source>
        <strain evidence="2 3">KS47-1</strain>
    </source>
</reference>
<dbReference type="OrthoDB" id="3997847at2759"/>
<name>A0A1Q2YBH9_9ASCO</name>
<proteinExistence type="predicted"/>
<protein>
    <submittedName>
        <fullName evidence="2">Uncharacterized protein</fullName>
    </submittedName>
</protein>
<feature type="region of interest" description="Disordered" evidence="1">
    <location>
        <begin position="17"/>
        <end position="66"/>
    </location>
</feature>
<dbReference type="AlphaFoldDB" id="A0A1Q2YBH9"/>
<dbReference type="EMBL" id="BDGI01000011">
    <property type="protein sequence ID" value="GAV26889.1"/>
    <property type="molecule type" value="Genomic_DNA"/>
</dbReference>
<comment type="caution">
    <text evidence="2">The sequence shown here is derived from an EMBL/GenBank/DDBJ whole genome shotgun (WGS) entry which is preliminary data.</text>
</comment>
<evidence type="ECO:0000313" key="2">
    <source>
        <dbReference type="EMBL" id="GAV26889.1"/>
    </source>
</evidence>
<accession>A0A1Q2YBH9</accession>
<sequence length="66" mass="7147">MPIRRILKVVREQYDSLQKRFGNNTSDKKETTAPVADADAPADEQPAAEEAPIASSAVKLKSSSCD</sequence>
<gene>
    <name evidence="2" type="ORF">PMKS-000350</name>
</gene>
<evidence type="ECO:0000256" key="1">
    <source>
        <dbReference type="SAM" id="MobiDB-lite"/>
    </source>
</evidence>
<keyword evidence="3" id="KW-1185">Reference proteome</keyword>
<organism evidence="2 3">
    <name type="scientific">Pichia membranifaciens</name>
    <dbReference type="NCBI Taxonomy" id="4926"/>
    <lineage>
        <taxon>Eukaryota</taxon>
        <taxon>Fungi</taxon>
        <taxon>Dikarya</taxon>
        <taxon>Ascomycota</taxon>
        <taxon>Saccharomycotina</taxon>
        <taxon>Pichiomycetes</taxon>
        <taxon>Pichiales</taxon>
        <taxon>Pichiaceae</taxon>
        <taxon>Pichia</taxon>
    </lineage>
</organism>
<dbReference type="Proteomes" id="UP000186136">
    <property type="component" value="Unassembled WGS sequence"/>
</dbReference>